<feature type="domain" description="Formamidopyrimidine-DNA glycosylase catalytic" evidence="16">
    <location>
        <begin position="2"/>
        <end position="94"/>
    </location>
</feature>
<sequence>MPEGDVVRVTAQRLDAALSGRVLERAELRWADAGGTDLTGRTVTQVLAYAKHLLTRLDDGTTLHTHLRMEGQWRVARTGSPAASARGSDVRAVLANEIWTCVGERLGMLDVLRTRDEHVLLGHLGPDILADDFLTNPEDGVRLALCRLRAAAAEGGFPAQATVGGGTSRTPRPWPLADALLDQRGVSGLGTIYTAEGLFAQGLWPWTPVDDVSDHDLEALLRTTRGLMLRSVAEGVGTVRRHVHGRARRACHRCGTPVAVARANEAPFERPIFWCPSCQKP</sequence>
<organism evidence="17 18">
    <name type="scientific">Oerskovia jenensis</name>
    <dbReference type="NCBI Taxonomy" id="162169"/>
    <lineage>
        <taxon>Bacteria</taxon>
        <taxon>Bacillati</taxon>
        <taxon>Actinomycetota</taxon>
        <taxon>Actinomycetes</taxon>
        <taxon>Micrococcales</taxon>
        <taxon>Cellulomonadaceae</taxon>
        <taxon>Oerskovia</taxon>
    </lineage>
</organism>
<keyword evidence="11" id="KW-0511">Multifunctional enzyme</keyword>
<dbReference type="Pfam" id="PF01149">
    <property type="entry name" value="Fapy_DNA_glyco"/>
    <property type="match status" value="1"/>
</dbReference>
<keyword evidence="8" id="KW-0238">DNA-binding</keyword>
<evidence type="ECO:0000256" key="12">
    <source>
        <dbReference type="ARBA" id="ARBA00023295"/>
    </source>
</evidence>
<evidence type="ECO:0000256" key="2">
    <source>
        <dbReference type="ARBA" id="ARBA00012720"/>
    </source>
</evidence>
<accession>A0ABS2LBI1</accession>
<evidence type="ECO:0000256" key="7">
    <source>
        <dbReference type="ARBA" id="ARBA00022833"/>
    </source>
</evidence>
<dbReference type="InterPro" id="IPR015886">
    <property type="entry name" value="H2TH_FPG"/>
</dbReference>
<evidence type="ECO:0000256" key="13">
    <source>
        <dbReference type="ARBA" id="ARBA00044632"/>
    </source>
</evidence>
<keyword evidence="12 17" id="KW-0326">Glycosidase</keyword>
<dbReference type="InterPro" id="IPR000214">
    <property type="entry name" value="Znf_DNA_glyclase/AP_lyase"/>
</dbReference>
<dbReference type="InterPro" id="IPR010979">
    <property type="entry name" value="Ribosomal_uS13-like_H2TH"/>
</dbReference>
<evidence type="ECO:0000256" key="3">
    <source>
        <dbReference type="ARBA" id="ARBA00022723"/>
    </source>
</evidence>
<dbReference type="SUPFAM" id="SSF46946">
    <property type="entry name" value="S13-like H2TH domain"/>
    <property type="match status" value="1"/>
</dbReference>
<dbReference type="PANTHER" id="PTHR42697">
    <property type="entry name" value="ENDONUCLEASE 8"/>
    <property type="match status" value="1"/>
</dbReference>
<evidence type="ECO:0000256" key="6">
    <source>
        <dbReference type="ARBA" id="ARBA00022801"/>
    </source>
</evidence>
<comment type="caution">
    <text evidence="17">The sequence shown here is derived from an EMBL/GenBank/DDBJ whole genome shotgun (WGS) entry which is preliminary data.</text>
</comment>
<keyword evidence="17" id="KW-0255">Endonuclease</keyword>
<comment type="similarity">
    <text evidence="1">Belongs to the FPG family.</text>
</comment>
<dbReference type="EC" id="4.2.99.18" evidence="2"/>
<gene>
    <name evidence="17" type="ORF">JOD49_000701</name>
</gene>
<dbReference type="CDD" id="cd08971">
    <property type="entry name" value="AcNei2_N"/>
    <property type="match status" value="1"/>
</dbReference>
<evidence type="ECO:0000256" key="5">
    <source>
        <dbReference type="ARBA" id="ARBA00022771"/>
    </source>
</evidence>
<evidence type="ECO:0000256" key="4">
    <source>
        <dbReference type="ARBA" id="ARBA00022763"/>
    </source>
</evidence>
<dbReference type="Gene3D" id="3.20.190.10">
    <property type="entry name" value="MutM-like, N-terminal"/>
    <property type="match status" value="1"/>
</dbReference>
<name>A0ABS2LBI1_9CELL</name>
<keyword evidence="10 17" id="KW-0456">Lyase</keyword>
<feature type="domain" description="FPG-type" evidence="15">
    <location>
        <begin position="242"/>
        <end position="280"/>
    </location>
</feature>
<protein>
    <recommendedName>
        <fullName evidence="2">DNA-(apurinic or apyrimidinic site) lyase</fullName>
        <ecNumber evidence="2">4.2.99.18</ecNumber>
    </recommendedName>
</protein>
<evidence type="ECO:0000256" key="9">
    <source>
        <dbReference type="ARBA" id="ARBA00023204"/>
    </source>
</evidence>
<dbReference type="SMART" id="SM00898">
    <property type="entry name" value="Fapy_DNA_glyco"/>
    <property type="match status" value="1"/>
</dbReference>
<dbReference type="InterPro" id="IPR035937">
    <property type="entry name" value="FPG_N"/>
</dbReference>
<keyword evidence="17" id="KW-0540">Nuclease</keyword>
<dbReference type="PANTHER" id="PTHR42697:SF1">
    <property type="entry name" value="ENDONUCLEASE 8"/>
    <property type="match status" value="1"/>
</dbReference>
<evidence type="ECO:0000259" key="16">
    <source>
        <dbReference type="PROSITE" id="PS51068"/>
    </source>
</evidence>
<comment type="catalytic activity">
    <reaction evidence="13">
        <text>2'-deoxyribonucleotide-(2'-deoxyribose 5'-phosphate)-2'-deoxyribonucleotide-DNA = a 3'-end 2'-deoxyribonucleotide-(2,3-dehydro-2,3-deoxyribose 5'-phosphate)-DNA + a 5'-end 5'-phospho-2'-deoxyribonucleoside-DNA + H(+)</text>
        <dbReference type="Rhea" id="RHEA:66592"/>
        <dbReference type="Rhea" id="RHEA-COMP:13180"/>
        <dbReference type="Rhea" id="RHEA-COMP:16897"/>
        <dbReference type="Rhea" id="RHEA-COMP:17067"/>
        <dbReference type="ChEBI" id="CHEBI:15378"/>
        <dbReference type="ChEBI" id="CHEBI:136412"/>
        <dbReference type="ChEBI" id="CHEBI:157695"/>
        <dbReference type="ChEBI" id="CHEBI:167181"/>
        <dbReference type="EC" id="4.2.99.18"/>
    </reaction>
</comment>
<dbReference type="PROSITE" id="PS51068">
    <property type="entry name" value="FPG_CAT"/>
    <property type="match status" value="1"/>
</dbReference>
<dbReference type="EMBL" id="JAFBBO010000001">
    <property type="protein sequence ID" value="MBM7477781.1"/>
    <property type="molecule type" value="Genomic_DNA"/>
</dbReference>
<keyword evidence="7" id="KW-0862">Zinc</keyword>
<dbReference type="SUPFAM" id="SSF57716">
    <property type="entry name" value="Glucocorticoid receptor-like (DNA-binding domain)"/>
    <property type="match status" value="1"/>
</dbReference>
<dbReference type="PROSITE" id="PS51066">
    <property type="entry name" value="ZF_FPG_2"/>
    <property type="match status" value="1"/>
</dbReference>
<keyword evidence="18" id="KW-1185">Reference proteome</keyword>
<dbReference type="PROSITE" id="PS01242">
    <property type="entry name" value="ZF_FPG_1"/>
    <property type="match status" value="1"/>
</dbReference>
<keyword evidence="4" id="KW-0227">DNA damage</keyword>
<dbReference type="Proteomes" id="UP000698059">
    <property type="component" value="Unassembled WGS sequence"/>
</dbReference>
<evidence type="ECO:0000256" key="14">
    <source>
        <dbReference type="PROSITE-ProRule" id="PRU00391"/>
    </source>
</evidence>
<dbReference type="Pfam" id="PF06831">
    <property type="entry name" value="H2TH"/>
    <property type="match status" value="1"/>
</dbReference>
<dbReference type="GO" id="GO:0016798">
    <property type="term" value="F:hydrolase activity, acting on glycosyl bonds"/>
    <property type="evidence" value="ECO:0007669"/>
    <property type="project" value="UniProtKB-KW"/>
</dbReference>
<dbReference type="InterPro" id="IPR012319">
    <property type="entry name" value="FPG_cat"/>
</dbReference>
<keyword evidence="3" id="KW-0479">Metal-binding</keyword>
<evidence type="ECO:0000256" key="1">
    <source>
        <dbReference type="ARBA" id="ARBA00009409"/>
    </source>
</evidence>
<evidence type="ECO:0000259" key="15">
    <source>
        <dbReference type="PROSITE" id="PS51066"/>
    </source>
</evidence>
<dbReference type="Gene3D" id="1.10.8.50">
    <property type="match status" value="1"/>
</dbReference>
<dbReference type="RefSeq" id="WP_205305992.1">
    <property type="nucleotide sequence ID" value="NZ_BAAAVF010000005.1"/>
</dbReference>
<keyword evidence="6 17" id="KW-0378">Hydrolase</keyword>
<dbReference type="InterPro" id="IPR044090">
    <property type="entry name" value="Nei2_N"/>
</dbReference>
<dbReference type="SMART" id="SM01232">
    <property type="entry name" value="H2TH"/>
    <property type="match status" value="1"/>
</dbReference>
<proteinExistence type="inferred from homology"/>
<evidence type="ECO:0000313" key="18">
    <source>
        <dbReference type="Proteomes" id="UP000698059"/>
    </source>
</evidence>
<keyword evidence="5 14" id="KW-0863">Zinc-finger</keyword>
<dbReference type="GO" id="GO:0140078">
    <property type="term" value="F:class I DNA-(apurinic or apyrimidinic site) endonuclease activity"/>
    <property type="evidence" value="ECO:0007669"/>
    <property type="project" value="UniProtKB-EC"/>
</dbReference>
<reference evidence="17 18" key="1">
    <citation type="submission" date="2021-01" db="EMBL/GenBank/DDBJ databases">
        <title>Sequencing the genomes of 1000 actinobacteria strains.</title>
        <authorList>
            <person name="Klenk H.-P."/>
        </authorList>
    </citation>
    <scope>NUCLEOTIDE SEQUENCE [LARGE SCALE GENOMIC DNA]</scope>
    <source>
        <strain evidence="17 18">DSM 46000</strain>
    </source>
</reference>
<evidence type="ECO:0000313" key="17">
    <source>
        <dbReference type="EMBL" id="MBM7477781.1"/>
    </source>
</evidence>
<dbReference type="InterPro" id="IPR015887">
    <property type="entry name" value="DNA_glyclase_Znf_dom_DNA_BS"/>
</dbReference>
<keyword evidence="9" id="KW-0234">DNA repair</keyword>
<evidence type="ECO:0000256" key="11">
    <source>
        <dbReference type="ARBA" id="ARBA00023268"/>
    </source>
</evidence>
<evidence type="ECO:0000256" key="8">
    <source>
        <dbReference type="ARBA" id="ARBA00023125"/>
    </source>
</evidence>
<evidence type="ECO:0000256" key="10">
    <source>
        <dbReference type="ARBA" id="ARBA00023239"/>
    </source>
</evidence>
<dbReference type="SUPFAM" id="SSF81624">
    <property type="entry name" value="N-terminal domain of MutM-like DNA repair proteins"/>
    <property type="match status" value="1"/>
</dbReference>